<protein>
    <submittedName>
        <fullName evidence="6">Squalene--hopene cyclase</fullName>
    </submittedName>
</protein>
<dbReference type="UniPathway" id="UPA00337"/>
<dbReference type="Gene3D" id="1.50.10.20">
    <property type="match status" value="2"/>
</dbReference>
<reference evidence="6 7" key="1">
    <citation type="submission" date="2019-03" db="EMBL/GenBank/DDBJ databases">
        <authorList>
            <person name="Liu G."/>
        </authorList>
    </citation>
    <scope>NUCLEOTIDE SEQUENCE [LARGE SCALE GENOMIC DNA]</scope>
    <source>
        <strain evidence="6 7">DSM 19099</strain>
    </source>
</reference>
<evidence type="ECO:0000313" key="7">
    <source>
        <dbReference type="Proteomes" id="UP000298210"/>
    </source>
</evidence>
<dbReference type="AlphaFoldDB" id="A0A4Y7WGV7"/>
<keyword evidence="3" id="KW-0677">Repeat</keyword>
<organism evidence="6 7">
    <name type="scientific">Shouchella lehensis</name>
    <dbReference type="NCBI Taxonomy" id="300825"/>
    <lineage>
        <taxon>Bacteria</taxon>
        <taxon>Bacillati</taxon>
        <taxon>Bacillota</taxon>
        <taxon>Bacilli</taxon>
        <taxon>Bacillales</taxon>
        <taxon>Bacillaceae</taxon>
        <taxon>Shouchella</taxon>
    </lineage>
</organism>
<dbReference type="InterPro" id="IPR018333">
    <property type="entry name" value="Squalene_cyclase"/>
</dbReference>
<evidence type="ECO:0000256" key="2">
    <source>
        <dbReference type="ARBA" id="ARBA00009755"/>
    </source>
</evidence>
<dbReference type="RefSeq" id="WP_134260111.1">
    <property type="nucleotide sequence ID" value="NZ_LDIM01000013.1"/>
</dbReference>
<proteinExistence type="inferred from homology"/>
<comment type="caution">
    <text evidence="6">The sequence shown here is derived from an EMBL/GenBank/DDBJ whole genome shotgun (WGS) entry which is preliminary data.</text>
</comment>
<dbReference type="SUPFAM" id="SSF48239">
    <property type="entry name" value="Terpenoid cyclases/Protein prenyltransferases"/>
    <property type="match status" value="2"/>
</dbReference>
<dbReference type="GO" id="GO:0005811">
    <property type="term" value="C:lipid droplet"/>
    <property type="evidence" value="ECO:0007669"/>
    <property type="project" value="InterPro"/>
</dbReference>
<feature type="domain" description="Squalene cyclase C-terminal" evidence="4">
    <location>
        <begin position="287"/>
        <end position="587"/>
    </location>
</feature>
<feature type="domain" description="Squalene cyclase N-terminal" evidence="5">
    <location>
        <begin position="15"/>
        <end position="210"/>
    </location>
</feature>
<comment type="pathway">
    <text evidence="1">Secondary metabolite biosynthesis; hopanoid biosynthesis.</text>
</comment>
<dbReference type="InterPro" id="IPR032697">
    <property type="entry name" value="SQ_cyclase_N"/>
</dbReference>
<evidence type="ECO:0000259" key="5">
    <source>
        <dbReference type="Pfam" id="PF13249"/>
    </source>
</evidence>
<evidence type="ECO:0000259" key="4">
    <source>
        <dbReference type="Pfam" id="PF13243"/>
    </source>
</evidence>
<dbReference type="GO" id="GO:0016104">
    <property type="term" value="P:triterpenoid biosynthetic process"/>
    <property type="evidence" value="ECO:0007669"/>
    <property type="project" value="InterPro"/>
</dbReference>
<gene>
    <name evidence="6" type="ORF">E2L03_18960</name>
</gene>
<dbReference type="InterPro" id="IPR032696">
    <property type="entry name" value="SQ_cyclase_C"/>
</dbReference>
<sequence length="596" mass="68123">MNLISRLNQTQLALTEQLITYQQEDGSFKLCFESGTMTDAYMLLLLSHVNQEYDLQKKLAYRLLRTQSEHGYWKLYEDDLGHLSSTIEAYTALYISGFAKKSDPSMKAAESFIVKKGGVEQAHISTKTLLALHHLYPWPTLFPLPLFLIQLPKWMPFSFYRYSAYVKTHFAALLILGHTRFHVKRKHNRHIQHLYISSKHLQLRKRKRTKLSSYTKAAFQKAETYLLHHIEQDGTLHSYSSGTLLMFYALLALGYKKQSPIMEQALEGLKTHLYTEGKEGHIQNSPSTIWDTALIATAIQQTNTVEKQTTIAASVHYILANQQENGGWGFSTSNSINPDVDDTHACLRLLSSYLHLPETKRAWRAGFSWLLSRQNRDGGWAAFEKDSRAALFIPLENGTDTIMDPSSPDLTGRTLECLGNYGHLSAKHPAVEKAIKWLEKHQQKDGNWQGRWGVSYIYGTWAAVTGMRAVGVPIENESLQHARRWLESIQLLDGGWGESCKSDVEQRFIPLQFSTVVHTAWALDALISLYDRPTKQMEDALTLLMDWVRTSSIRSTYPTGGGLPGQFYIHYHSYPLLWPLVTFTNYKHKYVKTKAK</sequence>
<evidence type="ECO:0000313" key="6">
    <source>
        <dbReference type="EMBL" id="TES46760.1"/>
    </source>
</evidence>
<accession>A0A4Y7WGV7</accession>
<dbReference type="PANTHER" id="PTHR11764:SF20">
    <property type="entry name" value="LANOSTEROL SYNTHASE"/>
    <property type="match status" value="1"/>
</dbReference>
<dbReference type="Pfam" id="PF13249">
    <property type="entry name" value="SQHop_cyclase_N"/>
    <property type="match status" value="1"/>
</dbReference>
<comment type="similarity">
    <text evidence="2">Belongs to the terpene cyclase/mutase family.</text>
</comment>
<evidence type="ECO:0000256" key="3">
    <source>
        <dbReference type="ARBA" id="ARBA00022737"/>
    </source>
</evidence>
<dbReference type="GO" id="GO:0016866">
    <property type="term" value="F:intramolecular transferase activity"/>
    <property type="evidence" value="ECO:0007669"/>
    <property type="project" value="InterPro"/>
</dbReference>
<dbReference type="EMBL" id="SNUX01000004">
    <property type="protein sequence ID" value="TES46760.1"/>
    <property type="molecule type" value="Genomic_DNA"/>
</dbReference>
<dbReference type="InterPro" id="IPR008930">
    <property type="entry name" value="Terpenoid_cyclase/PrenylTrfase"/>
</dbReference>
<name>A0A4Y7WGV7_9BACI</name>
<dbReference type="Pfam" id="PF13243">
    <property type="entry name" value="SQHop_cyclase_C"/>
    <property type="match status" value="1"/>
</dbReference>
<evidence type="ECO:0000256" key="1">
    <source>
        <dbReference type="ARBA" id="ARBA00004999"/>
    </source>
</evidence>
<dbReference type="Proteomes" id="UP000298210">
    <property type="component" value="Unassembled WGS sequence"/>
</dbReference>
<dbReference type="PANTHER" id="PTHR11764">
    <property type="entry name" value="TERPENE CYCLASE/MUTASE FAMILY MEMBER"/>
    <property type="match status" value="1"/>
</dbReference>